<gene>
    <name evidence="2" type="ORF">CVT26_005450</name>
</gene>
<evidence type="ECO:0000313" key="2">
    <source>
        <dbReference type="EMBL" id="PPQ74816.1"/>
    </source>
</evidence>
<feature type="compositionally biased region" description="Low complexity" evidence="1">
    <location>
        <begin position="125"/>
        <end position="143"/>
    </location>
</feature>
<evidence type="ECO:0000256" key="1">
    <source>
        <dbReference type="SAM" id="MobiDB-lite"/>
    </source>
</evidence>
<feature type="compositionally biased region" description="Acidic residues" evidence="1">
    <location>
        <begin position="316"/>
        <end position="330"/>
    </location>
</feature>
<proteinExistence type="predicted"/>
<feature type="region of interest" description="Disordered" evidence="1">
    <location>
        <begin position="125"/>
        <end position="145"/>
    </location>
</feature>
<dbReference type="Proteomes" id="UP000284706">
    <property type="component" value="Unassembled WGS sequence"/>
</dbReference>
<keyword evidence="3" id="KW-1185">Reference proteome</keyword>
<evidence type="ECO:0000313" key="3">
    <source>
        <dbReference type="Proteomes" id="UP000284706"/>
    </source>
</evidence>
<dbReference type="OrthoDB" id="3141919at2759"/>
<name>A0A409W8H3_9AGAR</name>
<comment type="caution">
    <text evidence="2">The sequence shown here is derived from an EMBL/GenBank/DDBJ whole genome shotgun (WGS) entry which is preliminary data.</text>
</comment>
<feature type="region of interest" description="Disordered" evidence="1">
    <location>
        <begin position="316"/>
        <end position="338"/>
    </location>
</feature>
<accession>A0A409W8H3</accession>
<dbReference type="EMBL" id="NHYE01005311">
    <property type="protein sequence ID" value="PPQ74816.1"/>
    <property type="molecule type" value="Genomic_DNA"/>
</dbReference>
<dbReference type="AlphaFoldDB" id="A0A409W8H3"/>
<sequence length="391" mass="43445">MASEPPIYIRLLEERLQPIQVNTPSAKTPVSRPAQTHLYLIEGALGEIQHFAGTTADWIIRVAHYICSPLAAGRIYTHTTHTAEYWYGREKDNTWREVSPADQLLPGIYEFDTGGDSLITLSQLSQSKSQSSRTSSASKPSSANFRKQLERRDRGCVVTHWMGQGSFVASHLVPKRLGTEGAKSVVRAFVGDTAADTIDIFHPMLGVSLALHLGKGVSMFRLGFYHISDNTYVVHNFDPESPNLNYFGIPTTFLPGPPLHGYQVTLQSADPGVALPPPGLFSWHYLQCVAKRFATKDYKSYTNVYFHVFPFKTDDDDDTDDMSGSEDGNDSEPPYPTYHFDQYLARQARLLDLNERAEGIALWSANVASTGDGVQGFRQSDSGVWESKDSD</sequence>
<feature type="region of interest" description="Disordered" evidence="1">
    <location>
        <begin position="371"/>
        <end position="391"/>
    </location>
</feature>
<protein>
    <submittedName>
        <fullName evidence="2">Uncharacterized protein</fullName>
    </submittedName>
</protein>
<organism evidence="2 3">
    <name type="scientific">Gymnopilus dilepis</name>
    <dbReference type="NCBI Taxonomy" id="231916"/>
    <lineage>
        <taxon>Eukaryota</taxon>
        <taxon>Fungi</taxon>
        <taxon>Dikarya</taxon>
        <taxon>Basidiomycota</taxon>
        <taxon>Agaricomycotina</taxon>
        <taxon>Agaricomycetes</taxon>
        <taxon>Agaricomycetidae</taxon>
        <taxon>Agaricales</taxon>
        <taxon>Agaricineae</taxon>
        <taxon>Hymenogastraceae</taxon>
        <taxon>Gymnopilus</taxon>
    </lineage>
</organism>
<dbReference type="InParanoid" id="A0A409W8H3"/>
<reference evidence="2 3" key="1">
    <citation type="journal article" date="2018" name="Evol. Lett.">
        <title>Horizontal gene cluster transfer increased hallucinogenic mushroom diversity.</title>
        <authorList>
            <person name="Reynolds H.T."/>
            <person name="Vijayakumar V."/>
            <person name="Gluck-Thaler E."/>
            <person name="Korotkin H.B."/>
            <person name="Matheny P.B."/>
            <person name="Slot J.C."/>
        </authorList>
    </citation>
    <scope>NUCLEOTIDE SEQUENCE [LARGE SCALE GENOMIC DNA]</scope>
    <source>
        <strain evidence="2 3">SRW20</strain>
    </source>
</reference>